<dbReference type="RefSeq" id="WP_345919504.1">
    <property type="nucleotide sequence ID" value="NZ_JBDIVE010000004.1"/>
</dbReference>
<keyword evidence="1" id="KW-0812">Transmembrane</keyword>
<keyword evidence="1" id="KW-1133">Transmembrane helix</keyword>
<sequence length="169" mass="19502">MTDPRFKKRLLRALGFPFVLLAALLIWLEDWLWQPLGELMRRIGQLPLIRNIEALIRRAPPWLALACFAIPLVSLLPFKLAGLWLLGKGHLFSGMSVFLSAKVVGTALGARIFALTRPALMQLAWFARLWAGLIRLREYVYARVKAHPAWRLARRIKTGIRDWLRQLRD</sequence>
<evidence type="ECO:0000256" key="1">
    <source>
        <dbReference type="SAM" id="Phobius"/>
    </source>
</evidence>
<name>A0ABU9YYE5_9RHOO</name>
<gene>
    <name evidence="2" type="ORF">ABDB84_09600</name>
</gene>
<evidence type="ECO:0000313" key="3">
    <source>
        <dbReference type="Proteomes" id="UP001410394"/>
    </source>
</evidence>
<reference evidence="2 3" key="1">
    <citation type="journal article" date="2018" name="Int. J. Syst. Evol. Microbiol.">
        <title>Uliginosibacterium sediminicola sp. nov., isolated from freshwater sediment.</title>
        <authorList>
            <person name="Hwang W.M."/>
            <person name="Kim S.M."/>
            <person name="Kang K."/>
            <person name="Ahn T.Y."/>
        </authorList>
    </citation>
    <scope>NUCLEOTIDE SEQUENCE [LARGE SCALE GENOMIC DNA]</scope>
    <source>
        <strain evidence="2 3">M1-21</strain>
    </source>
</reference>
<comment type="caution">
    <text evidence="2">The sequence shown here is derived from an EMBL/GenBank/DDBJ whole genome shotgun (WGS) entry which is preliminary data.</text>
</comment>
<feature type="transmembrane region" description="Helical" evidence="1">
    <location>
        <begin position="62"/>
        <end position="85"/>
    </location>
</feature>
<dbReference type="Proteomes" id="UP001410394">
    <property type="component" value="Unassembled WGS sequence"/>
</dbReference>
<feature type="transmembrane region" description="Helical" evidence="1">
    <location>
        <begin position="10"/>
        <end position="28"/>
    </location>
</feature>
<organism evidence="2 3">
    <name type="scientific">Uliginosibacterium sediminicola</name>
    <dbReference type="NCBI Taxonomy" id="2024550"/>
    <lineage>
        <taxon>Bacteria</taxon>
        <taxon>Pseudomonadati</taxon>
        <taxon>Pseudomonadota</taxon>
        <taxon>Betaproteobacteria</taxon>
        <taxon>Rhodocyclales</taxon>
        <taxon>Zoogloeaceae</taxon>
        <taxon>Uliginosibacterium</taxon>
    </lineage>
</organism>
<protein>
    <recommendedName>
        <fullName evidence="4">Transmembrane protein</fullName>
    </recommendedName>
</protein>
<dbReference type="EMBL" id="JBDIVE010000004">
    <property type="protein sequence ID" value="MEN3068732.1"/>
    <property type="molecule type" value="Genomic_DNA"/>
</dbReference>
<evidence type="ECO:0008006" key="4">
    <source>
        <dbReference type="Google" id="ProtNLM"/>
    </source>
</evidence>
<evidence type="ECO:0000313" key="2">
    <source>
        <dbReference type="EMBL" id="MEN3068732.1"/>
    </source>
</evidence>
<keyword evidence="3" id="KW-1185">Reference proteome</keyword>
<feature type="transmembrane region" description="Helical" evidence="1">
    <location>
        <begin position="92"/>
        <end position="113"/>
    </location>
</feature>
<accession>A0ABU9YYE5</accession>
<keyword evidence="1" id="KW-0472">Membrane</keyword>
<proteinExistence type="predicted"/>